<name>A0A1I5L6Y9_9GAMM</name>
<proteinExistence type="predicted"/>
<gene>
    <name evidence="2" type="ORF">SAMN05216601_103387</name>
</gene>
<dbReference type="EMBL" id="FOWP01000003">
    <property type="protein sequence ID" value="SFO93109.1"/>
    <property type="molecule type" value="Genomic_DNA"/>
</dbReference>
<reference evidence="2 3" key="1">
    <citation type="submission" date="2016-10" db="EMBL/GenBank/DDBJ databases">
        <authorList>
            <person name="de Groot N.N."/>
        </authorList>
    </citation>
    <scope>NUCLEOTIDE SEQUENCE [LARGE SCALE GENOMIC DNA]</scope>
    <source>
        <strain evidence="2 3">CCUG 59231</strain>
    </source>
</reference>
<evidence type="ECO:0000313" key="2">
    <source>
        <dbReference type="EMBL" id="SFO93109.1"/>
    </source>
</evidence>
<feature type="chain" id="PRO_5010336899" description="Fap system outer membrane protein" evidence="1">
    <location>
        <begin position="21"/>
        <end position="242"/>
    </location>
</feature>
<evidence type="ECO:0000256" key="1">
    <source>
        <dbReference type="SAM" id="SignalP"/>
    </source>
</evidence>
<dbReference type="OrthoDB" id="5585636at2"/>
<dbReference type="STRING" id="658457.SAMN05216601_103387"/>
<evidence type="ECO:0000313" key="3">
    <source>
        <dbReference type="Proteomes" id="UP000182400"/>
    </source>
</evidence>
<sequence length="242" mass="25161">MHKKLWLAASILAASLPVGASTLFQPVEVSDQELAQLRGRYVLPDRIISFGVVMTSTWQNSAGQVIGAEVALNVANGQIQPSLYVRQISSPGNGNVTAGSGTITGGAGLENVQGIVQSVRTAGDLNTGLNDLRLRITTGNGDVPVDPDAQPWNGSQDFSNAAGLVHVSTRAGGISIALNASQGQGSSSQQIGGGVAQHANISGTLNNVRNLAALNVALRDNPRNLNLENCIEQIRALRPHGY</sequence>
<protein>
    <recommendedName>
        <fullName evidence="4">Fap system outer membrane protein</fullName>
    </recommendedName>
</protein>
<evidence type="ECO:0008006" key="4">
    <source>
        <dbReference type="Google" id="ProtNLM"/>
    </source>
</evidence>
<organism evidence="2 3">
    <name type="scientific">Ectopseudomonas composti</name>
    <dbReference type="NCBI Taxonomy" id="658457"/>
    <lineage>
        <taxon>Bacteria</taxon>
        <taxon>Pseudomonadati</taxon>
        <taxon>Pseudomonadota</taxon>
        <taxon>Gammaproteobacteria</taxon>
        <taxon>Pseudomonadales</taxon>
        <taxon>Pseudomonadaceae</taxon>
        <taxon>Ectopseudomonas</taxon>
    </lineage>
</organism>
<feature type="signal peptide" evidence="1">
    <location>
        <begin position="1"/>
        <end position="20"/>
    </location>
</feature>
<dbReference type="RefSeq" id="WP_074937859.1">
    <property type="nucleotide sequence ID" value="NZ_FOWP01000003.1"/>
</dbReference>
<keyword evidence="1" id="KW-0732">Signal</keyword>
<dbReference type="Proteomes" id="UP000182400">
    <property type="component" value="Unassembled WGS sequence"/>
</dbReference>
<dbReference type="AlphaFoldDB" id="A0A1I5L6Y9"/>
<accession>A0A1I5L6Y9</accession>